<dbReference type="GO" id="GO:0004035">
    <property type="term" value="F:alkaline phosphatase activity"/>
    <property type="evidence" value="ECO:0007669"/>
    <property type="project" value="TreeGrafter"/>
</dbReference>
<keyword evidence="5" id="KW-1185">Reference proteome</keyword>
<dbReference type="PANTHER" id="PTHR11596:SF5">
    <property type="entry name" value="ALKALINE PHOSPHATASE"/>
    <property type="match status" value="1"/>
</dbReference>
<name>A0A5M6ZRS4_9PROT</name>
<dbReference type="SMART" id="SM00098">
    <property type="entry name" value="alkPPc"/>
    <property type="match status" value="1"/>
</dbReference>
<dbReference type="InterPro" id="IPR017850">
    <property type="entry name" value="Alkaline_phosphatase_core_sf"/>
</dbReference>
<feature type="binding site" evidence="3">
    <location>
        <position position="487"/>
    </location>
    <ligand>
        <name>Zn(2+)</name>
        <dbReference type="ChEBI" id="CHEBI:29105"/>
        <label>2</label>
    </ligand>
</feature>
<comment type="caution">
    <text evidence="4">The sequence shown here is derived from an EMBL/GenBank/DDBJ whole genome shotgun (WGS) entry which is preliminary data.</text>
</comment>
<proteinExistence type="predicted"/>
<feature type="binding site" evidence="3">
    <location>
        <position position="442"/>
    </location>
    <ligand>
        <name>Zn(2+)</name>
        <dbReference type="ChEBI" id="CHEBI:29105"/>
        <label>2</label>
    </ligand>
</feature>
<keyword evidence="3" id="KW-0460">Magnesium</keyword>
<evidence type="ECO:0000313" key="4">
    <source>
        <dbReference type="EMBL" id="KAA5804981.1"/>
    </source>
</evidence>
<gene>
    <name evidence="4" type="ORF">F1654_03015</name>
</gene>
<dbReference type="SUPFAM" id="SSF53649">
    <property type="entry name" value="Alkaline phosphatase-like"/>
    <property type="match status" value="1"/>
</dbReference>
<comment type="cofactor">
    <cofactor evidence="3">
        <name>Zn(2+)</name>
        <dbReference type="ChEBI" id="CHEBI:29105"/>
    </cofactor>
    <text evidence="3">Binds 2 Zn(2+) ions.</text>
</comment>
<protein>
    <submittedName>
        <fullName evidence="4">Alkaline phosphatase</fullName>
    </submittedName>
</protein>
<keyword evidence="1" id="KW-0597">Phosphoprotein</keyword>
<keyword evidence="3" id="KW-0862">Zinc</keyword>
<dbReference type="AlphaFoldDB" id="A0A5M6ZRS4"/>
<evidence type="ECO:0000313" key="5">
    <source>
        <dbReference type="Proteomes" id="UP000325122"/>
    </source>
</evidence>
<feature type="binding site" evidence="3">
    <location>
        <position position="446"/>
    </location>
    <ligand>
        <name>Zn(2+)</name>
        <dbReference type="ChEBI" id="CHEBI:29105"/>
        <label>2</label>
    </ligand>
</feature>
<dbReference type="Gene3D" id="3.40.720.10">
    <property type="entry name" value="Alkaline Phosphatase, subunit A"/>
    <property type="match status" value="1"/>
</dbReference>
<organism evidence="4 5">
    <name type="scientific">Alkalicaulis satelles</name>
    <dbReference type="NCBI Taxonomy" id="2609175"/>
    <lineage>
        <taxon>Bacteria</taxon>
        <taxon>Pseudomonadati</taxon>
        <taxon>Pseudomonadota</taxon>
        <taxon>Alphaproteobacteria</taxon>
        <taxon>Maricaulales</taxon>
        <taxon>Maricaulaceae</taxon>
        <taxon>Alkalicaulis</taxon>
    </lineage>
</organism>
<accession>A0A5M6ZRS4</accession>
<sequence length="623" mass="67854">MAAAAPAGTAKMPAPIMPLTASTQMPQGVICRIRPSSRAIRLAPALVSQRQRGPAWPWRASQGAPDMSWTRDKTPLACRHQTRCFADTKETGAMSRYRMLTFIAALALAPAPALAAEAPQARNVILMISDGIGFNGWLAADYYEGRAGAQPYQVTRPDGTAPYIGASAHYALRLIDGDGAVLANDQIDAARGVEEQYYDPRDRWTRLEGAFYNDFGDVSIAYTSYTDSGAAGTALHSGRKTSPGRLNMNWDGAQTLETIAHIAHEQGRATGAIATVQVSHATPASTWAQVEHRGMYAEIFRQMADGRLDVMMGAGHPFFDGGGRPVAEPEDRDFRFVGGRQTWEALTGETGLNGYAYIEAREEFEALAEGRGELPGSLVGIVRSNAATQALRMDYPEDPSNPSGMAFNPDVPDLATMSLASLNVLNQNPDGFFIMIEGGAVDWMGHANNMPRFIEEQMDFNAAVAAVIDWVEAHSSWDETLLIVTSDHETGGIWGEGTFEPASGLPQQITLDQDILNQTRFDPERDRFVEFRAVQDRGAGEIPGHQFASGNHTNDLVPLWALGAGSHLFTQFERHDDFAATLWGEPYGWDGNYVDNTAVFHVMNAVFASEHRARKDAQQQAAE</sequence>
<dbReference type="Proteomes" id="UP000325122">
    <property type="component" value="Unassembled WGS sequence"/>
</dbReference>
<keyword evidence="3" id="KW-0479">Metal-binding</keyword>
<dbReference type="CDD" id="cd16012">
    <property type="entry name" value="ALP"/>
    <property type="match status" value="1"/>
</dbReference>
<evidence type="ECO:0000256" key="1">
    <source>
        <dbReference type="ARBA" id="ARBA00022553"/>
    </source>
</evidence>
<feature type="binding site" evidence="3">
    <location>
        <position position="282"/>
    </location>
    <ligand>
        <name>Mg(2+)</name>
        <dbReference type="ChEBI" id="CHEBI:18420"/>
    </ligand>
</feature>
<comment type="cofactor">
    <cofactor evidence="3">
        <name>Mg(2+)</name>
        <dbReference type="ChEBI" id="CHEBI:18420"/>
    </cofactor>
    <text evidence="3">Binds 1 Mg(2+) ion.</text>
</comment>
<reference evidence="4 5" key="1">
    <citation type="submission" date="2019-09" db="EMBL/GenBank/DDBJ databases">
        <authorList>
            <person name="Kevbrin V."/>
            <person name="Grouzdev D.S."/>
        </authorList>
    </citation>
    <scope>NUCLEOTIDE SEQUENCE [LARGE SCALE GENOMIC DNA]</scope>
    <source>
        <strain evidence="4 5">G-192</strain>
    </source>
</reference>
<evidence type="ECO:0000256" key="2">
    <source>
        <dbReference type="PIRSR" id="PIRSR601952-1"/>
    </source>
</evidence>
<dbReference type="GO" id="GO:0046872">
    <property type="term" value="F:metal ion binding"/>
    <property type="evidence" value="ECO:0007669"/>
    <property type="project" value="UniProtKB-KW"/>
</dbReference>
<feature type="binding site" evidence="3">
    <location>
        <position position="488"/>
    </location>
    <ligand>
        <name>Zn(2+)</name>
        <dbReference type="ChEBI" id="CHEBI:29105"/>
        <label>2</label>
    </ligand>
</feature>
<dbReference type="Pfam" id="PF00245">
    <property type="entry name" value="Alk_phosphatase"/>
    <property type="match status" value="1"/>
</dbReference>
<feature type="binding site" evidence="3">
    <location>
        <position position="437"/>
    </location>
    <ligand>
        <name>Mg(2+)</name>
        <dbReference type="ChEBI" id="CHEBI:18420"/>
    </ligand>
</feature>
<feature type="binding site" evidence="3">
    <location>
        <position position="280"/>
    </location>
    <ligand>
        <name>Mg(2+)</name>
        <dbReference type="ChEBI" id="CHEBI:18420"/>
    </ligand>
</feature>
<dbReference type="InterPro" id="IPR001952">
    <property type="entry name" value="Alkaline_phosphatase"/>
</dbReference>
<dbReference type="PANTHER" id="PTHR11596">
    <property type="entry name" value="ALKALINE PHOSPHATASE"/>
    <property type="match status" value="1"/>
</dbReference>
<evidence type="ECO:0000256" key="3">
    <source>
        <dbReference type="PIRSR" id="PIRSR601952-2"/>
    </source>
</evidence>
<feature type="active site" description="Phosphoserine intermediate" evidence="2">
    <location>
        <position position="228"/>
    </location>
</feature>
<dbReference type="EMBL" id="VWOJ01000001">
    <property type="protein sequence ID" value="KAA5804981.1"/>
    <property type="molecule type" value="Genomic_DNA"/>
</dbReference>